<name>A0A2A9CX72_9MICO</name>
<evidence type="ECO:0000313" key="3">
    <source>
        <dbReference type="Proteomes" id="UP000224915"/>
    </source>
</evidence>
<proteinExistence type="predicted"/>
<keyword evidence="3" id="KW-1185">Reference proteome</keyword>
<dbReference type="Proteomes" id="UP000224915">
    <property type="component" value="Unassembled WGS sequence"/>
</dbReference>
<keyword evidence="1" id="KW-0472">Membrane</keyword>
<keyword evidence="1" id="KW-1133">Transmembrane helix</keyword>
<reference evidence="2 3" key="1">
    <citation type="submission" date="2017-10" db="EMBL/GenBank/DDBJ databases">
        <title>Sequencing the genomes of 1000 actinobacteria strains.</title>
        <authorList>
            <person name="Klenk H.-P."/>
        </authorList>
    </citation>
    <scope>NUCLEOTIDE SEQUENCE [LARGE SCALE GENOMIC DNA]</scope>
    <source>
        <strain evidence="2 3">DSM 21801</strain>
    </source>
</reference>
<sequence length="36" mass="3604">MATSPIIDPRIAGGALVLAAAGAVALRSRRTQATRA</sequence>
<evidence type="ECO:0000256" key="1">
    <source>
        <dbReference type="SAM" id="Phobius"/>
    </source>
</evidence>
<dbReference type="AlphaFoldDB" id="A0A2A9CX72"/>
<evidence type="ECO:0000313" key="2">
    <source>
        <dbReference type="EMBL" id="PFG18605.1"/>
    </source>
</evidence>
<comment type="caution">
    <text evidence="2">The sequence shown here is derived from an EMBL/GenBank/DDBJ whole genome shotgun (WGS) entry which is preliminary data.</text>
</comment>
<gene>
    <name evidence="2" type="ORF">ATL40_0145</name>
</gene>
<organism evidence="2 3">
    <name type="scientific">Serinibacter salmoneus</name>
    <dbReference type="NCBI Taxonomy" id="556530"/>
    <lineage>
        <taxon>Bacteria</taxon>
        <taxon>Bacillati</taxon>
        <taxon>Actinomycetota</taxon>
        <taxon>Actinomycetes</taxon>
        <taxon>Micrococcales</taxon>
        <taxon>Beutenbergiaceae</taxon>
        <taxon>Serinibacter</taxon>
    </lineage>
</organism>
<feature type="transmembrane region" description="Helical" evidence="1">
    <location>
        <begin position="6"/>
        <end position="26"/>
    </location>
</feature>
<accession>A0A2A9CX72</accession>
<protein>
    <submittedName>
        <fullName evidence="2">Uncharacterized protein</fullName>
    </submittedName>
</protein>
<dbReference type="EMBL" id="PDJD01000001">
    <property type="protein sequence ID" value="PFG18605.1"/>
    <property type="molecule type" value="Genomic_DNA"/>
</dbReference>
<keyword evidence="1" id="KW-0812">Transmembrane</keyword>